<dbReference type="Proteomes" id="UP000694941">
    <property type="component" value="Unplaced"/>
</dbReference>
<evidence type="ECO:0000256" key="1">
    <source>
        <dbReference type="ARBA" id="ARBA00008552"/>
    </source>
</evidence>
<dbReference type="GO" id="GO:0008233">
    <property type="term" value="F:peptidase activity"/>
    <property type="evidence" value="ECO:0007669"/>
    <property type="project" value="UniProtKB-KW"/>
</dbReference>
<evidence type="ECO:0000313" key="4">
    <source>
        <dbReference type="Proteomes" id="UP000694941"/>
    </source>
</evidence>
<evidence type="ECO:0000313" key="5">
    <source>
        <dbReference type="RefSeq" id="XP_022256586.1"/>
    </source>
</evidence>
<reference evidence="5" key="1">
    <citation type="submission" date="2025-08" db="UniProtKB">
        <authorList>
            <consortium name="RefSeq"/>
        </authorList>
    </citation>
    <scope>IDENTIFICATION</scope>
    <source>
        <tissue evidence="5">Muscle</tissue>
    </source>
</reference>
<dbReference type="InterPro" id="IPR012462">
    <property type="entry name" value="UFSP1/2_DUB_cat"/>
</dbReference>
<keyword evidence="2" id="KW-0378">Hydrolase</keyword>
<organism evidence="4 5">
    <name type="scientific">Limulus polyphemus</name>
    <name type="common">Atlantic horseshoe crab</name>
    <dbReference type="NCBI Taxonomy" id="6850"/>
    <lineage>
        <taxon>Eukaryota</taxon>
        <taxon>Metazoa</taxon>
        <taxon>Ecdysozoa</taxon>
        <taxon>Arthropoda</taxon>
        <taxon>Chelicerata</taxon>
        <taxon>Merostomata</taxon>
        <taxon>Xiphosura</taxon>
        <taxon>Limulidae</taxon>
        <taxon>Limulus</taxon>
    </lineage>
</organism>
<comment type="similarity">
    <text evidence="1">Belongs to the peptidase C78 family.</text>
</comment>
<sequence>MELTRIQQRINNRVIITTILDHNKAINFRAFNKKLFTIDSEDLNCLQSSFVNIFFLGWGCGYRTLQTICSWVHHEQNINASFKEFPERKTGPVPTIQEIQKALKTMGDKPDSFVGSREWIGSVEVAMCIDFFYNVSCKILHLRSGSELKETVNELHRHFDYFGSPIMMDIPL</sequence>
<dbReference type="PANTHER" id="PTHR48153">
    <property type="entry name" value="UFM1-SPECIFIC PROTEASE 2"/>
    <property type="match status" value="1"/>
</dbReference>
<proteinExistence type="inferred from homology"/>
<gene>
    <name evidence="5" type="primary">LOC106471408</name>
</gene>
<dbReference type="GeneID" id="106471408"/>
<keyword evidence="5" id="KW-0645">Protease</keyword>
<accession>A0ABM1TL30</accession>
<dbReference type="Gene3D" id="3.90.70.130">
    <property type="match status" value="1"/>
</dbReference>
<dbReference type="RefSeq" id="XP_022256586.1">
    <property type="nucleotide sequence ID" value="XM_022400878.1"/>
</dbReference>
<keyword evidence="4" id="KW-1185">Reference proteome</keyword>
<evidence type="ECO:0000256" key="2">
    <source>
        <dbReference type="ARBA" id="ARBA00022801"/>
    </source>
</evidence>
<dbReference type="PANTHER" id="PTHR48153:SF3">
    <property type="entry name" value="INACTIVE UFM1-SPECIFIC PROTEASE 1"/>
    <property type="match status" value="1"/>
</dbReference>
<dbReference type="GO" id="GO:0006508">
    <property type="term" value="P:proteolysis"/>
    <property type="evidence" value="ECO:0007669"/>
    <property type="project" value="UniProtKB-KW"/>
</dbReference>
<evidence type="ECO:0000259" key="3">
    <source>
        <dbReference type="Pfam" id="PF07910"/>
    </source>
</evidence>
<dbReference type="Pfam" id="PF07910">
    <property type="entry name" value="Peptidase_C78"/>
    <property type="match status" value="1"/>
</dbReference>
<name>A0ABM1TL30_LIMPO</name>
<protein>
    <submittedName>
        <fullName evidence="5">Probable Ufm1-specific protease 2 isoform X1</fullName>
    </submittedName>
</protein>
<feature type="domain" description="UFSP1/2/DUB catalytic" evidence="3">
    <location>
        <begin position="57"/>
        <end position="169"/>
    </location>
</feature>